<keyword evidence="2" id="KW-1185">Reference proteome</keyword>
<dbReference type="SUPFAM" id="SSF56672">
    <property type="entry name" value="DNA/RNA polymerases"/>
    <property type="match status" value="1"/>
</dbReference>
<reference evidence="2" key="1">
    <citation type="journal article" date="2020" name="Nat. Genet.">
        <title>Genomic diversifications of five Gossypium allopolyploid species and their impact on cotton improvement.</title>
        <authorList>
            <person name="Chen Z.J."/>
            <person name="Sreedasyam A."/>
            <person name="Ando A."/>
            <person name="Song Q."/>
            <person name="De Santiago L.M."/>
            <person name="Hulse-Kemp A.M."/>
            <person name="Ding M."/>
            <person name="Ye W."/>
            <person name="Kirkbride R.C."/>
            <person name="Jenkins J."/>
            <person name="Plott C."/>
            <person name="Lovell J."/>
            <person name="Lin Y.M."/>
            <person name="Vaughn R."/>
            <person name="Liu B."/>
            <person name="Simpson S."/>
            <person name="Scheffler B.E."/>
            <person name="Wen L."/>
            <person name="Saski C.A."/>
            <person name="Grover C.E."/>
            <person name="Hu G."/>
            <person name="Conover J.L."/>
            <person name="Carlson J.W."/>
            <person name="Shu S."/>
            <person name="Boston L.B."/>
            <person name="Williams M."/>
            <person name="Peterson D.G."/>
            <person name="McGee K."/>
            <person name="Jones D.C."/>
            <person name="Wendel J.F."/>
            <person name="Stelly D.M."/>
            <person name="Grimwood J."/>
            <person name="Schmutz J."/>
        </authorList>
    </citation>
    <scope>NUCLEOTIDE SEQUENCE [LARGE SCALE GENOMIC DNA]</scope>
    <source>
        <strain evidence="2">cv. TM-1</strain>
    </source>
</reference>
<dbReference type="PANTHER" id="PTHR33064:SF37">
    <property type="entry name" value="RIBONUCLEASE H"/>
    <property type="match status" value="1"/>
</dbReference>
<accession>A0ABM2YNH8</accession>
<dbReference type="Proteomes" id="UP000818029">
    <property type="component" value="Chromosome A09"/>
</dbReference>
<feature type="domain" description="Reverse transcriptase" evidence="1">
    <location>
        <begin position="14"/>
        <end position="62"/>
    </location>
</feature>
<dbReference type="GeneID" id="121206004"/>
<name>A0ABM2YNH8_GOSHI</name>
<dbReference type="Pfam" id="PF00078">
    <property type="entry name" value="RVT_1"/>
    <property type="match status" value="1"/>
</dbReference>
<gene>
    <name evidence="3" type="primary">LOC121206004</name>
</gene>
<dbReference type="RefSeq" id="XP_040932091.1">
    <property type="nucleotide sequence ID" value="XM_041076157.1"/>
</dbReference>
<proteinExistence type="predicted"/>
<evidence type="ECO:0000313" key="3">
    <source>
        <dbReference type="RefSeq" id="XP_040932091.1"/>
    </source>
</evidence>
<evidence type="ECO:0000259" key="1">
    <source>
        <dbReference type="Pfam" id="PF00078"/>
    </source>
</evidence>
<organism evidence="2 3">
    <name type="scientific">Gossypium hirsutum</name>
    <name type="common">Upland cotton</name>
    <name type="synonym">Gossypium mexicanum</name>
    <dbReference type="NCBI Taxonomy" id="3635"/>
    <lineage>
        <taxon>Eukaryota</taxon>
        <taxon>Viridiplantae</taxon>
        <taxon>Streptophyta</taxon>
        <taxon>Embryophyta</taxon>
        <taxon>Tracheophyta</taxon>
        <taxon>Spermatophyta</taxon>
        <taxon>Magnoliopsida</taxon>
        <taxon>eudicotyledons</taxon>
        <taxon>Gunneridae</taxon>
        <taxon>Pentapetalae</taxon>
        <taxon>rosids</taxon>
        <taxon>malvids</taxon>
        <taxon>Malvales</taxon>
        <taxon>Malvaceae</taxon>
        <taxon>Malvoideae</taxon>
        <taxon>Gossypium</taxon>
    </lineage>
</organism>
<dbReference type="InterPro" id="IPR043128">
    <property type="entry name" value="Rev_trsase/Diguanyl_cyclase"/>
</dbReference>
<dbReference type="PANTHER" id="PTHR33064">
    <property type="entry name" value="POL PROTEIN"/>
    <property type="match status" value="1"/>
</dbReference>
<dbReference type="Gene3D" id="3.30.70.270">
    <property type="match status" value="2"/>
</dbReference>
<protein>
    <submittedName>
        <fullName evidence="3">Uncharacterized mitochondrial protein AtMg00860-like</fullName>
    </submittedName>
</protein>
<sequence>MADMYKTACRTRYDDILVYSRTEKEHDAHLCIFLQVLREKQLYAKFSKCEVWLREVTFLGHVVLVKGIRMDPQNIEAVVDWKPTKTISEIRSFLGLVGYYRRFVEGFSLISAPLTKLPRRGVSFNWSDKQQESFEKLKDVLTKAPMLI</sequence>
<dbReference type="InterPro" id="IPR000477">
    <property type="entry name" value="RT_dom"/>
</dbReference>
<reference evidence="3" key="2">
    <citation type="submission" date="2025-08" db="UniProtKB">
        <authorList>
            <consortium name="RefSeq"/>
        </authorList>
    </citation>
    <scope>IDENTIFICATION</scope>
</reference>
<dbReference type="InterPro" id="IPR043502">
    <property type="entry name" value="DNA/RNA_pol_sf"/>
</dbReference>
<evidence type="ECO:0000313" key="2">
    <source>
        <dbReference type="Proteomes" id="UP000818029"/>
    </source>
</evidence>
<dbReference type="InterPro" id="IPR051320">
    <property type="entry name" value="Viral_Replic_Matur_Polypro"/>
</dbReference>